<dbReference type="InterPro" id="IPR001119">
    <property type="entry name" value="SLH_dom"/>
</dbReference>
<feature type="signal peptide" evidence="3">
    <location>
        <begin position="1"/>
        <end position="25"/>
    </location>
</feature>
<name>A0A9D2HHV5_9FIRM</name>
<dbReference type="AlphaFoldDB" id="A0A9D2HHV5"/>
<organism evidence="5 6">
    <name type="scientific">Candidatus Lachnoclostridium stercoravium</name>
    <dbReference type="NCBI Taxonomy" id="2838633"/>
    <lineage>
        <taxon>Bacteria</taxon>
        <taxon>Bacillati</taxon>
        <taxon>Bacillota</taxon>
        <taxon>Clostridia</taxon>
        <taxon>Lachnospirales</taxon>
        <taxon>Lachnospiraceae</taxon>
    </lineage>
</organism>
<sequence>MKSKRGIRGVLALAASILILSTAGCGMTDRIQDMAGRLFGGEEGQETEGETAAAKESGQEGTEENKDGGFSADGETIDGDSPLTREEFIQLLADGFGYDTSKAGRPVILDLPENSESYPAAAAALDHGVWDMESGCFFPDILIDRGTAVLWVMNGLGLSAEAENPFTDMADEEQARAVSIAVKKGFISGYEDNTFRPEEEMTGSEAQDLIGKAIQYRIDRQQLRENASNTIELQEGVVYALSDGQVNVPTEIDPDAMEIVFGNADDTLRAMVPGNILFMGNCQGFPDGFLAKAESVSLEGTSVRMKVSQPGLAEVIKKADISAVFYADENSYLRGGDLAPIEGAAQESAGGQESEASQESKADQESSAGPVFEHDFDAEGHYEDDAYWDWDGVHWNIYTGATEKGTIRFATAGAEKKEGFYATLDMGLEAAIDLQIEAENLEFTTFSLYTSVDTDVTGVAGYKDNGQAEARFDMPDCVIPVSGPVSITIKPWLVMEAQGQFQVEASVQLTNNLAFAFENGETETINTTSVTPAFTASAQGSIEAGPLVEVEVGLAGTPFFDGLAVVEGEAEMGFGVNGQTQVEQRLEVTDTSVTYSGNQNTPDENGNLHVCYLCIQGQFYAYSDAKIGIGEEIQEQIRKVFKDANMTFDPEQEKKTLGYWHYSAGDGYGPEFALEMCPHIAYPITMTALEKGTGRLLAGVDTDVAGRGDKAQKKENLTTGGDGKALFYLENGVYDLFASKKDHKPDPYQAQLVINGKKVDFQIELERNTDEPLIIRSSGMAEYKGQVYITRINDNIEAYQYVSGTSGETKNLTYVDAGEMEFPEDGYVCGMAFYRDKLYLACKSPGTSSYDSAIYVCEPDGSGLTMLAEGPWSESGHTVVCTGFIIVDGCLYYDMGRLMIDLETGERREADGSMEEIYSRGYNGYGNKSIYVGSDYYYIDENGIYVNLGGKTQTVASLSLKFEEIIAVTEDSVFFESCTSDGRAYYLYRLDLAAGTVDEIDGHMAAGGGGYFNW</sequence>
<protein>
    <submittedName>
        <fullName evidence="5">S-layer homology domain-containing protein</fullName>
    </submittedName>
</protein>
<evidence type="ECO:0000256" key="1">
    <source>
        <dbReference type="ARBA" id="ARBA00022737"/>
    </source>
</evidence>
<keyword evidence="3" id="KW-0732">Signal</keyword>
<keyword evidence="1" id="KW-0677">Repeat</keyword>
<feature type="chain" id="PRO_5039139685" evidence="3">
    <location>
        <begin position="26"/>
        <end position="1014"/>
    </location>
</feature>
<feature type="region of interest" description="Disordered" evidence="2">
    <location>
        <begin position="42"/>
        <end position="81"/>
    </location>
</feature>
<reference evidence="5" key="2">
    <citation type="submission" date="2021-04" db="EMBL/GenBank/DDBJ databases">
        <authorList>
            <person name="Gilroy R."/>
        </authorList>
    </citation>
    <scope>NUCLEOTIDE SEQUENCE</scope>
    <source>
        <strain evidence="5">CHK178-16964</strain>
    </source>
</reference>
<evidence type="ECO:0000256" key="2">
    <source>
        <dbReference type="SAM" id="MobiDB-lite"/>
    </source>
</evidence>
<dbReference type="Pfam" id="PF00395">
    <property type="entry name" value="SLH"/>
    <property type="match status" value="1"/>
</dbReference>
<dbReference type="Proteomes" id="UP000823900">
    <property type="component" value="Unassembled WGS sequence"/>
</dbReference>
<feature type="region of interest" description="Disordered" evidence="2">
    <location>
        <begin position="345"/>
        <end position="372"/>
    </location>
</feature>
<evidence type="ECO:0000313" key="5">
    <source>
        <dbReference type="EMBL" id="HJA70789.1"/>
    </source>
</evidence>
<evidence type="ECO:0000259" key="4">
    <source>
        <dbReference type="PROSITE" id="PS51272"/>
    </source>
</evidence>
<dbReference type="PROSITE" id="PS51272">
    <property type="entry name" value="SLH"/>
    <property type="match status" value="1"/>
</dbReference>
<accession>A0A9D2HHV5</accession>
<gene>
    <name evidence="5" type="ORF">IAA07_04310</name>
</gene>
<evidence type="ECO:0000256" key="3">
    <source>
        <dbReference type="SAM" id="SignalP"/>
    </source>
</evidence>
<comment type="caution">
    <text evidence="5">The sequence shown here is derived from an EMBL/GenBank/DDBJ whole genome shotgun (WGS) entry which is preliminary data.</text>
</comment>
<dbReference type="EMBL" id="DWZA01000039">
    <property type="protein sequence ID" value="HJA70789.1"/>
    <property type="molecule type" value="Genomic_DNA"/>
</dbReference>
<feature type="domain" description="SLH" evidence="4">
    <location>
        <begin position="161"/>
        <end position="224"/>
    </location>
</feature>
<evidence type="ECO:0000313" key="6">
    <source>
        <dbReference type="Proteomes" id="UP000823900"/>
    </source>
</evidence>
<dbReference type="PROSITE" id="PS51257">
    <property type="entry name" value="PROKAR_LIPOPROTEIN"/>
    <property type="match status" value="1"/>
</dbReference>
<proteinExistence type="predicted"/>
<reference evidence="5" key="1">
    <citation type="journal article" date="2021" name="PeerJ">
        <title>Extensive microbial diversity within the chicken gut microbiome revealed by metagenomics and culture.</title>
        <authorList>
            <person name="Gilroy R."/>
            <person name="Ravi A."/>
            <person name="Getino M."/>
            <person name="Pursley I."/>
            <person name="Horton D.L."/>
            <person name="Alikhan N.F."/>
            <person name="Baker D."/>
            <person name="Gharbi K."/>
            <person name="Hall N."/>
            <person name="Watson M."/>
            <person name="Adriaenssens E.M."/>
            <person name="Foster-Nyarko E."/>
            <person name="Jarju S."/>
            <person name="Secka A."/>
            <person name="Antonio M."/>
            <person name="Oren A."/>
            <person name="Chaudhuri R.R."/>
            <person name="La Ragione R."/>
            <person name="Hildebrand F."/>
            <person name="Pallen M.J."/>
        </authorList>
    </citation>
    <scope>NUCLEOTIDE SEQUENCE</scope>
    <source>
        <strain evidence="5">CHK178-16964</strain>
    </source>
</reference>